<sequence length="211" mass="24127">MALSRLKRLRARVFPFPKDIRGPLRYLRAYSELETHTMRPTAHESSVRKYGKVFLKTFPRIKKPHKGIELEIKISETHHEAKLGIVINYGTVDLAAAKLGFTKTRVVVESIQGLIKGNHARAELHRLTTTLGMPWPNALLHQIESHAQACGFKEVIIRLPETMYYYTKPSDVGLRPKDPEAIRAGMRKFYARVAEANGYVSDGKEFYVKRL</sequence>
<name>A0A7T9DJZ7_9ARCH</name>
<evidence type="ECO:0000313" key="1">
    <source>
        <dbReference type="EMBL" id="QQR92743.1"/>
    </source>
</evidence>
<organism evidence="1">
    <name type="scientific">Candidatus Iainarchaeum sp</name>
    <dbReference type="NCBI Taxonomy" id="3101447"/>
    <lineage>
        <taxon>Archaea</taxon>
        <taxon>Candidatus Iainarchaeota</taxon>
        <taxon>Candidatus Iainarchaeia</taxon>
        <taxon>Candidatus Iainarchaeales</taxon>
        <taxon>Candidatus Iainarchaeaceae</taxon>
        <taxon>Candidatus Iainarchaeum</taxon>
    </lineage>
</organism>
<accession>A0A7T9DJZ7</accession>
<dbReference type="AlphaFoldDB" id="A0A7T9DJZ7"/>
<reference evidence="1" key="1">
    <citation type="submission" date="2020-11" db="EMBL/GenBank/DDBJ databases">
        <title>Connecting structure to function with the recovery of over 1000 high-quality activated sludge metagenome-assembled genomes encoding full-length rRNA genes using long-read sequencing.</title>
        <authorList>
            <person name="Singleton C.M."/>
            <person name="Petriglieri F."/>
            <person name="Kristensen J.M."/>
            <person name="Kirkegaard R.H."/>
            <person name="Michaelsen T.Y."/>
            <person name="Andersen M.H."/>
            <person name="Karst S.M."/>
            <person name="Dueholm M.S."/>
            <person name="Nielsen P.H."/>
            <person name="Albertsen M."/>
        </authorList>
    </citation>
    <scope>NUCLEOTIDE SEQUENCE</scope>
    <source>
        <strain evidence="1">Fred_18-Q3-R57-64_BAT3C.431</strain>
    </source>
</reference>
<dbReference type="Proteomes" id="UP000596004">
    <property type="component" value="Chromosome"/>
</dbReference>
<protein>
    <submittedName>
        <fullName evidence="1">Uncharacterized protein</fullName>
    </submittedName>
</protein>
<dbReference type="EMBL" id="CP064981">
    <property type="protein sequence ID" value="QQR92743.1"/>
    <property type="molecule type" value="Genomic_DNA"/>
</dbReference>
<gene>
    <name evidence="1" type="ORF">IPJ89_00675</name>
</gene>
<proteinExistence type="predicted"/>